<dbReference type="SMART" id="SM00479">
    <property type="entry name" value="EXOIII"/>
    <property type="match status" value="1"/>
</dbReference>
<evidence type="ECO:0000256" key="2">
    <source>
        <dbReference type="ARBA" id="ARBA00022801"/>
    </source>
</evidence>
<keyword evidence="1" id="KW-0540">Nuclease</keyword>
<evidence type="ECO:0000256" key="5">
    <source>
        <dbReference type="ARBA" id="ARBA00026073"/>
    </source>
</evidence>
<dbReference type="Gene3D" id="3.30.420.10">
    <property type="entry name" value="Ribonuclease H-like superfamily/Ribonuclease H"/>
    <property type="match status" value="1"/>
</dbReference>
<dbReference type="AlphaFoldDB" id="A0A1M6U267"/>
<evidence type="ECO:0000256" key="3">
    <source>
        <dbReference type="ARBA" id="ARBA00022839"/>
    </source>
</evidence>
<evidence type="ECO:0000313" key="9">
    <source>
        <dbReference type="Proteomes" id="UP000184275"/>
    </source>
</evidence>
<comment type="subunit">
    <text evidence="5">DNA polymerase III contains a core (composed of alpha, epsilon and theta chains) that associates with a tau subunit. This core dimerizes to form the POLIII' complex. PolIII' associates with the gamma complex (composed of gamma, delta, delta', psi and chi chains) and with the beta chain to form the complete DNA polymerase III complex.</text>
</comment>
<evidence type="ECO:0000259" key="6">
    <source>
        <dbReference type="SMART" id="SM00479"/>
    </source>
</evidence>
<dbReference type="GO" id="GO:0003677">
    <property type="term" value="F:DNA binding"/>
    <property type="evidence" value="ECO:0007669"/>
    <property type="project" value="InterPro"/>
</dbReference>
<evidence type="ECO:0000256" key="1">
    <source>
        <dbReference type="ARBA" id="ARBA00022722"/>
    </source>
</evidence>
<evidence type="ECO:0000313" key="8">
    <source>
        <dbReference type="EMBL" id="SJZ64714.1"/>
    </source>
</evidence>
<dbReference type="PANTHER" id="PTHR30231">
    <property type="entry name" value="DNA POLYMERASE III SUBUNIT EPSILON"/>
    <property type="match status" value="1"/>
</dbReference>
<gene>
    <name evidence="8" type="ORF">SAMN02745108_01212</name>
    <name evidence="7" type="ORF">SAMN05720469_11219</name>
</gene>
<keyword evidence="9" id="KW-1185">Reference proteome</keyword>
<dbReference type="InterPro" id="IPR036397">
    <property type="entry name" value="RNaseH_sf"/>
</dbReference>
<reference evidence="8 10" key="3">
    <citation type="submission" date="2017-02" db="EMBL/GenBank/DDBJ databases">
        <authorList>
            <person name="Peterson S.W."/>
        </authorList>
    </citation>
    <scope>NUCLEOTIDE SEQUENCE [LARGE SCALE GENOMIC DNA]</scope>
    <source>
        <strain evidence="8 10">ATCC 43854</strain>
    </source>
</reference>
<name>A0A1M6U267_9BACT</name>
<keyword evidence="3" id="KW-0269">Exonuclease</keyword>
<dbReference type="NCBIfam" id="TIGR00573">
    <property type="entry name" value="dnaq"/>
    <property type="match status" value="1"/>
</dbReference>
<dbReference type="PANTHER" id="PTHR30231:SF4">
    <property type="entry name" value="PROTEIN NEN2"/>
    <property type="match status" value="1"/>
</dbReference>
<evidence type="ECO:0000313" key="10">
    <source>
        <dbReference type="Proteomes" id="UP000190449"/>
    </source>
</evidence>
<feature type="domain" description="Exonuclease" evidence="6">
    <location>
        <begin position="5"/>
        <end position="189"/>
    </location>
</feature>
<dbReference type="SUPFAM" id="SSF53098">
    <property type="entry name" value="Ribonuclease H-like"/>
    <property type="match status" value="1"/>
</dbReference>
<reference evidence="7" key="2">
    <citation type="submission" date="2016-11" db="EMBL/GenBank/DDBJ databases">
        <authorList>
            <person name="Jaros S."/>
            <person name="Januszkiewicz K."/>
            <person name="Wedrychowicz H."/>
        </authorList>
    </citation>
    <scope>NUCLEOTIDE SEQUENCE [LARGE SCALE GENOMIC DNA]</scope>
    <source>
        <strain evidence="7">UWOS</strain>
    </source>
</reference>
<dbReference type="InterPro" id="IPR013520">
    <property type="entry name" value="Ribonucl_H"/>
</dbReference>
<dbReference type="FunFam" id="3.30.420.10:FF:000045">
    <property type="entry name" value="3'-5' exonuclease DinG"/>
    <property type="match status" value="1"/>
</dbReference>
<dbReference type="Proteomes" id="UP000184275">
    <property type="component" value="Unassembled WGS sequence"/>
</dbReference>
<sequence length="216" mass="24334">MIYPSFVAFDLETTGLVDKKDEIIEIGAVKFTVRDDNGTIRPKQVATFQTLVKPPMMIPDEATKINHITNAMVENAPAIKDVLKKFTVFCGQSSILVAHNASFDAGFLHVAYTKNPQLLPGNPIVDSLKVARSILPELKTHKLGDLAHMFQRIKGQISLSINNDEMHRAVYDCEMLMEVFIALLRRRLRKEDWDISRILPAIIKNGSEPAYLTKMK</sequence>
<dbReference type="EMBL" id="FUWU01000017">
    <property type="protein sequence ID" value="SJZ64714.1"/>
    <property type="molecule type" value="Genomic_DNA"/>
</dbReference>
<accession>A0A1M6U267</accession>
<dbReference type="EMBL" id="FRAW01000012">
    <property type="protein sequence ID" value="SHK63250.1"/>
    <property type="molecule type" value="Genomic_DNA"/>
</dbReference>
<dbReference type="GO" id="GO:0003887">
    <property type="term" value="F:DNA-directed DNA polymerase activity"/>
    <property type="evidence" value="ECO:0007669"/>
    <property type="project" value="InterPro"/>
</dbReference>
<dbReference type="RefSeq" id="WP_073303962.1">
    <property type="nucleotide sequence ID" value="NZ_FRAW01000012.1"/>
</dbReference>
<reference evidence="9" key="1">
    <citation type="submission" date="2016-11" db="EMBL/GenBank/DDBJ databases">
        <authorList>
            <person name="Varghese N."/>
            <person name="Submissions S."/>
        </authorList>
    </citation>
    <scope>NUCLEOTIDE SEQUENCE [LARGE SCALE GENOMIC DNA]</scope>
    <source>
        <strain evidence="9">UWOS</strain>
    </source>
</reference>
<keyword evidence="2" id="KW-0378">Hydrolase</keyword>
<comment type="function">
    <text evidence="4">DNA polymerase III is a complex, multichain enzyme responsible for most of the replicative synthesis in bacteria. The epsilon subunit contain the editing function and is a proofreading 3'-5' exonuclease.</text>
</comment>
<organism evidence="7 9">
    <name type="scientific">Fibrobacter intestinalis</name>
    <dbReference type="NCBI Taxonomy" id="28122"/>
    <lineage>
        <taxon>Bacteria</taxon>
        <taxon>Pseudomonadati</taxon>
        <taxon>Fibrobacterota</taxon>
        <taxon>Fibrobacteria</taxon>
        <taxon>Fibrobacterales</taxon>
        <taxon>Fibrobacteraceae</taxon>
        <taxon>Fibrobacter</taxon>
    </lineage>
</organism>
<dbReference type="Pfam" id="PF00929">
    <property type="entry name" value="RNase_T"/>
    <property type="match status" value="1"/>
</dbReference>
<dbReference type="GO" id="GO:0008408">
    <property type="term" value="F:3'-5' exonuclease activity"/>
    <property type="evidence" value="ECO:0007669"/>
    <property type="project" value="TreeGrafter"/>
</dbReference>
<dbReference type="InterPro" id="IPR012337">
    <property type="entry name" value="RNaseH-like_sf"/>
</dbReference>
<proteinExistence type="predicted"/>
<evidence type="ECO:0000313" key="7">
    <source>
        <dbReference type="EMBL" id="SHK63250.1"/>
    </source>
</evidence>
<dbReference type="STRING" id="28122.SAMN02745108_01212"/>
<dbReference type="CDD" id="cd06127">
    <property type="entry name" value="DEDDh"/>
    <property type="match status" value="1"/>
</dbReference>
<dbReference type="InterPro" id="IPR006054">
    <property type="entry name" value="DnaQ"/>
</dbReference>
<evidence type="ECO:0000256" key="4">
    <source>
        <dbReference type="ARBA" id="ARBA00025483"/>
    </source>
</evidence>
<dbReference type="GO" id="GO:0006260">
    <property type="term" value="P:DNA replication"/>
    <property type="evidence" value="ECO:0007669"/>
    <property type="project" value="InterPro"/>
</dbReference>
<dbReference type="Proteomes" id="UP000190449">
    <property type="component" value="Unassembled WGS sequence"/>
</dbReference>
<accession>A0A1T4MD85</accession>
<protein>
    <submittedName>
        <fullName evidence="7 8">DNA polymerase-3 subunit alpha</fullName>
    </submittedName>
</protein>